<keyword evidence="3" id="KW-1185">Reference proteome</keyword>
<evidence type="ECO:0000259" key="1">
    <source>
        <dbReference type="Pfam" id="PF04965"/>
    </source>
</evidence>
<dbReference type="RefSeq" id="WP_035285347.1">
    <property type="nucleotide sequence ID" value="NZ_AYXG01000161.1"/>
</dbReference>
<evidence type="ECO:0000313" key="2">
    <source>
        <dbReference type="EMBL" id="EWC60415.1"/>
    </source>
</evidence>
<protein>
    <recommendedName>
        <fullName evidence="1">IraD/Gp25-like domain-containing protein</fullName>
    </recommendedName>
</protein>
<reference evidence="2 3" key="1">
    <citation type="journal article" date="2014" name="Genome Announc.">
        <title>Draft Genome Sequence of the Antitrypanosomally Active Sponge-Associated Bacterium Actinokineospora sp. Strain EG49.</title>
        <authorList>
            <person name="Harjes J."/>
            <person name="Ryu T."/>
            <person name="Abdelmohsen U.R."/>
            <person name="Moitinho-Silva L."/>
            <person name="Horn H."/>
            <person name="Ravasi T."/>
            <person name="Hentschel U."/>
        </authorList>
    </citation>
    <scope>NUCLEOTIDE SEQUENCE [LARGE SCALE GENOMIC DNA]</scope>
    <source>
        <strain evidence="2 3">EG49</strain>
    </source>
</reference>
<dbReference type="EMBL" id="AYXG01000161">
    <property type="protein sequence ID" value="EWC60415.1"/>
    <property type="molecule type" value="Genomic_DNA"/>
</dbReference>
<sequence length="135" mass="15355">MTEDEFIGRGWAFPFDVTSNGTIATVGGVRKVEQAMTLVLSTYPGERPFRPAFGAKLRDFVFEGATPVVFAQIQREVHDSLAMWEPRVTVRDVFVHPDEHQENLLNIDITYLVKGENDPRNLVHPFYTIPDEGDY</sequence>
<proteinExistence type="predicted"/>
<dbReference type="SUPFAM" id="SSF160719">
    <property type="entry name" value="gpW/gp25-like"/>
    <property type="match status" value="1"/>
</dbReference>
<dbReference type="OrthoDB" id="9802846at2"/>
<name>W7IHM5_9PSEU</name>
<dbReference type="STRING" id="909613.UO65_4303"/>
<dbReference type="Pfam" id="PF04965">
    <property type="entry name" value="GPW_gp25"/>
    <property type="match status" value="1"/>
</dbReference>
<dbReference type="Proteomes" id="UP000019277">
    <property type="component" value="Unassembled WGS sequence"/>
</dbReference>
<feature type="domain" description="IraD/Gp25-like" evidence="1">
    <location>
        <begin position="30"/>
        <end position="117"/>
    </location>
</feature>
<accession>W7IHM5</accession>
<dbReference type="AlphaFoldDB" id="W7IHM5"/>
<comment type="caution">
    <text evidence="2">The sequence shown here is derived from an EMBL/GenBank/DDBJ whole genome shotgun (WGS) entry which is preliminary data.</text>
</comment>
<dbReference type="eggNOG" id="COG3628">
    <property type="taxonomic scope" value="Bacteria"/>
</dbReference>
<gene>
    <name evidence="2" type="ORF">UO65_4303</name>
</gene>
<dbReference type="InterPro" id="IPR007048">
    <property type="entry name" value="IraD/Gp25-like"/>
</dbReference>
<organism evidence="2 3">
    <name type="scientific">Actinokineospora spheciospongiae</name>
    <dbReference type="NCBI Taxonomy" id="909613"/>
    <lineage>
        <taxon>Bacteria</taxon>
        <taxon>Bacillati</taxon>
        <taxon>Actinomycetota</taxon>
        <taxon>Actinomycetes</taxon>
        <taxon>Pseudonocardiales</taxon>
        <taxon>Pseudonocardiaceae</taxon>
        <taxon>Actinokineospora</taxon>
    </lineage>
</organism>
<evidence type="ECO:0000313" key="3">
    <source>
        <dbReference type="Proteomes" id="UP000019277"/>
    </source>
</evidence>
<dbReference type="Gene3D" id="3.10.450.40">
    <property type="match status" value="1"/>
</dbReference>